<reference evidence="1 2" key="1">
    <citation type="journal article" date="2011" name="J. Bacteriol.">
        <title>Complete genome sequence of Polymorphum gilvum SL003B-26A1T, a crude oil-degrading bacterium from oil-polluted saline soil.</title>
        <authorList>
            <person name="Li S.G."/>
            <person name="Tang Y.Q."/>
            <person name="Nie Y."/>
            <person name="Cai M."/>
            <person name="Wu X.L."/>
        </authorList>
    </citation>
    <scope>NUCLEOTIDE SEQUENCE [LARGE SCALE GENOMIC DNA]</scope>
    <source>
        <strain evidence="2">LMG 25793 / CGMCC 1.9160 / SL003B-26A1</strain>
    </source>
</reference>
<protein>
    <submittedName>
        <fullName evidence="1">Uncharacterized protein</fullName>
    </submittedName>
</protein>
<organism evidence="1 2">
    <name type="scientific">Polymorphum gilvum (strain LMG 25793 / CGMCC 1.9160 / SL003B-26A1)</name>
    <dbReference type="NCBI Taxonomy" id="991905"/>
    <lineage>
        <taxon>Bacteria</taxon>
        <taxon>Pseudomonadati</taxon>
        <taxon>Pseudomonadota</taxon>
        <taxon>Alphaproteobacteria</taxon>
        <taxon>Rhodobacterales</taxon>
        <taxon>Paracoccaceae</taxon>
        <taxon>Polymorphum</taxon>
    </lineage>
</organism>
<keyword evidence="2" id="KW-1185">Reference proteome</keyword>
<dbReference type="Gene3D" id="1.10.10.60">
    <property type="entry name" value="Homeodomain-like"/>
    <property type="match status" value="1"/>
</dbReference>
<proteinExistence type="predicted"/>
<name>F2J5L6_POLGS</name>
<dbReference type="AlphaFoldDB" id="F2J5L6"/>
<evidence type="ECO:0000313" key="2">
    <source>
        <dbReference type="Proteomes" id="UP000008130"/>
    </source>
</evidence>
<dbReference type="Proteomes" id="UP000008130">
    <property type="component" value="Chromosome"/>
</dbReference>
<dbReference type="HOGENOM" id="CLU_163343_0_0_5"/>
<dbReference type="eggNOG" id="ENOG50334JP">
    <property type="taxonomic scope" value="Bacteria"/>
</dbReference>
<dbReference type="KEGG" id="pgv:SL003B_1672"/>
<accession>F2J5L6</accession>
<dbReference type="STRING" id="991905.SL003B_1672"/>
<dbReference type="EMBL" id="CP002568">
    <property type="protein sequence ID" value="ADZ70100.1"/>
    <property type="molecule type" value="Genomic_DNA"/>
</dbReference>
<gene>
    <name evidence="1" type="ordered locus">SL003B_1672</name>
</gene>
<dbReference type="RefSeq" id="WP_013652417.1">
    <property type="nucleotide sequence ID" value="NC_015259.1"/>
</dbReference>
<evidence type="ECO:0000313" key="1">
    <source>
        <dbReference type="EMBL" id="ADZ70100.1"/>
    </source>
</evidence>
<sequence length="124" mass="13394">MTAKLPEPPANVAPFVEALGVDDAVALFLNLGGTEVYLPAQSSRRSMAARTIGADKVDALARVLGHGYYRVPVANTWIAQVMRARGATNAEIARTLRVDVSTVRKWLPAQDGPSRQLDFFSRTG</sequence>